<accession>A0A0A6S6D5</accession>
<evidence type="ECO:0000313" key="1">
    <source>
        <dbReference type="EMBL" id="KHD11661.1"/>
    </source>
</evidence>
<proteinExistence type="predicted"/>
<organism evidence="1 2">
    <name type="scientific">Candidatus Thiomargarita nelsonii</name>
    <dbReference type="NCBI Taxonomy" id="1003181"/>
    <lineage>
        <taxon>Bacteria</taxon>
        <taxon>Pseudomonadati</taxon>
        <taxon>Pseudomonadota</taxon>
        <taxon>Gammaproteobacteria</taxon>
        <taxon>Thiotrichales</taxon>
        <taxon>Thiotrichaceae</taxon>
        <taxon>Thiomargarita</taxon>
    </lineage>
</organism>
<keyword evidence="2" id="KW-1185">Reference proteome</keyword>
<comment type="caution">
    <text evidence="1">The sequence shown here is derived from an EMBL/GenBank/DDBJ whole genome shotgun (WGS) entry which is preliminary data.</text>
</comment>
<dbReference type="Proteomes" id="UP000030428">
    <property type="component" value="Unassembled WGS sequence"/>
</dbReference>
<evidence type="ECO:0000313" key="2">
    <source>
        <dbReference type="Proteomes" id="UP000030428"/>
    </source>
</evidence>
<name>A0A0A6S6D5_9GAMM</name>
<reference evidence="1 2" key="1">
    <citation type="journal article" date="2016" name="Front. Microbiol.">
        <title>Single-Cell (Meta-)Genomics of a Dimorphic Candidatus Thiomargarita nelsonii Reveals Genomic Plasticity.</title>
        <authorList>
            <person name="Flood B.E."/>
            <person name="Fliss P."/>
            <person name="Jones D.S."/>
            <person name="Dick G.J."/>
            <person name="Jain S."/>
            <person name="Kaster A.K."/>
            <person name="Winkel M."/>
            <person name="Mussmann M."/>
            <person name="Bailey J."/>
        </authorList>
    </citation>
    <scope>NUCLEOTIDE SEQUENCE [LARGE SCALE GENOMIC DNA]</scope>
    <source>
        <strain evidence="1">Hydrate Ridge</strain>
    </source>
</reference>
<sequence>MAPTKTDTMPPYYYPTQKTVKPEESSVFITTEKQKLLGASHKPAPPISLETHKTVTKYYIVKTLYMPFYCTQSRQSPSFAPWILATPQAIQTFKG</sequence>
<dbReference type="AlphaFoldDB" id="A0A0A6S6D5"/>
<protein>
    <submittedName>
        <fullName evidence="1">Uncharacterized protein</fullName>
    </submittedName>
</protein>
<dbReference type="EMBL" id="JSZA02000393">
    <property type="protein sequence ID" value="KHD11661.1"/>
    <property type="molecule type" value="Genomic_DNA"/>
</dbReference>
<gene>
    <name evidence="1" type="ORF">PN36_34710</name>
</gene>